<organism evidence="8 9">
    <name type="scientific">Pandoraea morbifera</name>
    <dbReference type="NCBI Taxonomy" id="2508300"/>
    <lineage>
        <taxon>Bacteria</taxon>
        <taxon>Pseudomonadati</taxon>
        <taxon>Pseudomonadota</taxon>
        <taxon>Betaproteobacteria</taxon>
        <taxon>Burkholderiales</taxon>
        <taxon>Burkholderiaceae</taxon>
        <taxon>Pandoraea</taxon>
    </lineage>
</organism>
<evidence type="ECO:0000256" key="2">
    <source>
        <dbReference type="ARBA" id="ARBA00022630"/>
    </source>
</evidence>
<evidence type="ECO:0000256" key="1">
    <source>
        <dbReference type="ARBA" id="ARBA00001974"/>
    </source>
</evidence>
<protein>
    <submittedName>
        <fullName evidence="8">Pyridine nucleotide-disulfide oxidoreductase</fullName>
    </submittedName>
</protein>
<keyword evidence="3" id="KW-0874">Quinone</keyword>
<accession>A0A5E4R9D8</accession>
<evidence type="ECO:0000256" key="5">
    <source>
        <dbReference type="ARBA" id="ARBA00022946"/>
    </source>
</evidence>
<dbReference type="GO" id="GO:0070224">
    <property type="term" value="F:sulfide:quinone oxidoreductase activity"/>
    <property type="evidence" value="ECO:0007669"/>
    <property type="project" value="TreeGrafter"/>
</dbReference>
<dbReference type="FunFam" id="3.50.50.60:FF:000034">
    <property type="entry name" value="sulfide:quinone oxidoreductase, mitochondrial"/>
    <property type="match status" value="1"/>
</dbReference>
<evidence type="ECO:0000256" key="4">
    <source>
        <dbReference type="ARBA" id="ARBA00022827"/>
    </source>
</evidence>
<dbReference type="GO" id="GO:0071949">
    <property type="term" value="F:FAD binding"/>
    <property type="evidence" value="ECO:0007669"/>
    <property type="project" value="TreeGrafter"/>
</dbReference>
<gene>
    <name evidence="8" type="ORF">PMO31116_00024</name>
</gene>
<proteinExistence type="predicted"/>
<dbReference type="Pfam" id="PF07992">
    <property type="entry name" value="Pyr_redox_2"/>
    <property type="match status" value="1"/>
</dbReference>
<sequence>MSSDVTATPVPSSQSSADIVIMGGGAAGISVAASLRRRRPSLTITIVDPADTHYYQPAWTLVGAGEFDPARTARPMASVIPEGVNWIQAAITAFAPERSQILLSNGRPLTYRYLIVAPGLQLNWEAIDGLTDTLGRNGVTSNYRFDLAPYTWSLVREFKGGNALFTQPPMPIKCAGAPQKAMYLSADTWRQHGVLDKSQIEFHLVAPALFGVKEYVPALMTYVKRYGISLNHLSHLRAVDGERRVARFEIFDADGQSQFVDKPFDLLHVVPPQSAPDVLRASPLADAAGWCEVDHATLRHPRHANVFGLGDAISAPNAKTAAAARKQAVVVAENLLAAMDGRPLPLHYDGYGACPLTVEHGKIVLAEFGYGGKLLPTLPIDGTRATRAAWMLKKYVLPKVYWDYMLRGREWLARPSRPGHR</sequence>
<name>A0A5E4R9D8_9BURK</name>
<dbReference type="PANTHER" id="PTHR10632:SF2">
    <property type="entry name" value="SULFIDE:QUINONE OXIDOREDUCTASE, MITOCHONDRIAL"/>
    <property type="match status" value="1"/>
</dbReference>
<keyword evidence="4" id="KW-0274">FAD</keyword>
<evidence type="ECO:0000313" key="8">
    <source>
        <dbReference type="EMBL" id="VVD59433.1"/>
    </source>
</evidence>
<evidence type="ECO:0000313" key="9">
    <source>
        <dbReference type="Proteomes" id="UP000368474"/>
    </source>
</evidence>
<comment type="cofactor">
    <cofactor evidence="1">
        <name>FAD</name>
        <dbReference type="ChEBI" id="CHEBI:57692"/>
    </cofactor>
</comment>
<keyword evidence="6" id="KW-0560">Oxidoreductase</keyword>
<dbReference type="InterPro" id="IPR015904">
    <property type="entry name" value="Sulphide_quinone_reductase"/>
</dbReference>
<dbReference type="EMBL" id="CABPSD010000001">
    <property type="protein sequence ID" value="VVD59433.1"/>
    <property type="molecule type" value="Genomic_DNA"/>
</dbReference>
<dbReference type="GO" id="GO:0048038">
    <property type="term" value="F:quinone binding"/>
    <property type="evidence" value="ECO:0007669"/>
    <property type="project" value="UniProtKB-KW"/>
</dbReference>
<dbReference type="InterPro" id="IPR023753">
    <property type="entry name" value="FAD/NAD-binding_dom"/>
</dbReference>
<feature type="domain" description="FAD/NAD(P)-binding" evidence="7">
    <location>
        <begin position="18"/>
        <end position="135"/>
    </location>
</feature>
<dbReference type="SUPFAM" id="SSF51905">
    <property type="entry name" value="FAD/NAD(P)-binding domain"/>
    <property type="match status" value="2"/>
</dbReference>
<evidence type="ECO:0000259" key="7">
    <source>
        <dbReference type="Pfam" id="PF07992"/>
    </source>
</evidence>
<dbReference type="RefSeq" id="WP_150564922.1">
    <property type="nucleotide sequence ID" value="NZ_CABPSD010000001.1"/>
</dbReference>
<keyword evidence="9" id="KW-1185">Reference proteome</keyword>
<dbReference type="AlphaFoldDB" id="A0A5E4R9D8"/>
<keyword evidence="5" id="KW-0809">Transit peptide</keyword>
<evidence type="ECO:0000256" key="6">
    <source>
        <dbReference type="ARBA" id="ARBA00023002"/>
    </source>
</evidence>
<evidence type="ECO:0000256" key="3">
    <source>
        <dbReference type="ARBA" id="ARBA00022719"/>
    </source>
</evidence>
<dbReference type="InterPro" id="IPR036188">
    <property type="entry name" value="FAD/NAD-bd_sf"/>
</dbReference>
<dbReference type="PANTHER" id="PTHR10632">
    <property type="entry name" value="SULFIDE:QUINONE OXIDOREDUCTASE"/>
    <property type="match status" value="1"/>
</dbReference>
<dbReference type="GO" id="GO:0070221">
    <property type="term" value="P:sulfide oxidation, using sulfide:quinone oxidoreductase"/>
    <property type="evidence" value="ECO:0007669"/>
    <property type="project" value="TreeGrafter"/>
</dbReference>
<dbReference type="Gene3D" id="3.50.50.60">
    <property type="entry name" value="FAD/NAD(P)-binding domain"/>
    <property type="match status" value="2"/>
</dbReference>
<reference evidence="8 9" key="1">
    <citation type="submission" date="2019-08" db="EMBL/GenBank/DDBJ databases">
        <authorList>
            <person name="Peeters C."/>
        </authorList>
    </citation>
    <scope>NUCLEOTIDE SEQUENCE [LARGE SCALE GENOMIC DNA]</scope>
    <source>
        <strain evidence="8 9">LMG 31116</strain>
    </source>
</reference>
<dbReference type="Proteomes" id="UP000368474">
    <property type="component" value="Unassembled WGS sequence"/>
</dbReference>
<keyword evidence="2" id="KW-0285">Flavoprotein</keyword>